<dbReference type="Proteomes" id="UP000663829">
    <property type="component" value="Unassembled WGS sequence"/>
</dbReference>
<dbReference type="EMBL" id="CAJNOQ010037614">
    <property type="protein sequence ID" value="CAF1608990.1"/>
    <property type="molecule type" value="Genomic_DNA"/>
</dbReference>
<proteinExistence type="predicted"/>
<accession>A0A816BGK4</accession>
<evidence type="ECO:0000313" key="1">
    <source>
        <dbReference type="EMBL" id="CAF1608990.1"/>
    </source>
</evidence>
<dbReference type="EMBL" id="CAJOBC010104297">
    <property type="protein sequence ID" value="CAF4490857.1"/>
    <property type="molecule type" value="Genomic_DNA"/>
</dbReference>
<dbReference type="Proteomes" id="UP000681722">
    <property type="component" value="Unassembled WGS sequence"/>
</dbReference>
<dbReference type="AlphaFoldDB" id="A0A816BGK4"/>
<gene>
    <name evidence="1" type="ORF">GPM918_LOCUS42960</name>
    <name evidence="2" type="ORF">SRO942_LOCUS44326</name>
</gene>
<reference evidence="1" key="1">
    <citation type="submission" date="2021-02" db="EMBL/GenBank/DDBJ databases">
        <authorList>
            <person name="Nowell W R."/>
        </authorList>
    </citation>
    <scope>NUCLEOTIDE SEQUENCE</scope>
</reference>
<evidence type="ECO:0000313" key="3">
    <source>
        <dbReference type="Proteomes" id="UP000663829"/>
    </source>
</evidence>
<organism evidence="1 3">
    <name type="scientific">Didymodactylos carnosus</name>
    <dbReference type="NCBI Taxonomy" id="1234261"/>
    <lineage>
        <taxon>Eukaryota</taxon>
        <taxon>Metazoa</taxon>
        <taxon>Spiralia</taxon>
        <taxon>Gnathifera</taxon>
        <taxon>Rotifera</taxon>
        <taxon>Eurotatoria</taxon>
        <taxon>Bdelloidea</taxon>
        <taxon>Philodinida</taxon>
        <taxon>Philodinidae</taxon>
        <taxon>Didymodactylos</taxon>
    </lineage>
</organism>
<evidence type="ECO:0000313" key="2">
    <source>
        <dbReference type="EMBL" id="CAF4490857.1"/>
    </source>
</evidence>
<name>A0A816BGK4_9BILA</name>
<sequence length="103" mass="12048">MDEELLPTINQLLSTDIVTIQNYDYDNTNRFDDVINIDASPNQQIAPMLPSIEIIAQPLPIYRARYLSEHKNTPRYVQADKNNRFQLKHPTIRVKQITLPEKQ</sequence>
<keyword evidence="3" id="KW-1185">Reference proteome</keyword>
<comment type="caution">
    <text evidence="1">The sequence shown here is derived from an EMBL/GenBank/DDBJ whole genome shotgun (WGS) entry which is preliminary data.</text>
</comment>
<protein>
    <submittedName>
        <fullName evidence="1">Uncharacterized protein</fullName>
    </submittedName>
</protein>